<sequence>MNLTGDQMSELRPTFPQGDARNAIVEAALAVFAAEGFHGAGTRQIAQAAAVSQPLLNHHFGGKKALWRVVGEQITADFMAFMADAVNLTLPSGDAVTTMLRAYLAFWKARPLAFRFNLWRRLDGLQEERVSRSEQMTWPVVALMQRAQDAGFIRNDLPPGFAAIMSGALVQFWLDSQLEIRAALAVTGDEELADEEAVAHIIRVLRAPS</sequence>
<keyword evidence="3" id="KW-0804">Transcription</keyword>
<feature type="DNA-binding region" description="H-T-H motif" evidence="4">
    <location>
        <begin position="41"/>
        <end position="60"/>
    </location>
</feature>
<keyword evidence="2 4" id="KW-0238">DNA-binding</keyword>
<accession>A0A494THL3</accession>
<evidence type="ECO:0000259" key="5">
    <source>
        <dbReference type="PROSITE" id="PS50977"/>
    </source>
</evidence>
<protein>
    <submittedName>
        <fullName evidence="6">TetR/AcrR family transcriptional regulator</fullName>
    </submittedName>
</protein>
<dbReference type="GO" id="GO:0000976">
    <property type="term" value="F:transcription cis-regulatory region binding"/>
    <property type="evidence" value="ECO:0007669"/>
    <property type="project" value="TreeGrafter"/>
</dbReference>
<dbReference type="SUPFAM" id="SSF46689">
    <property type="entry name" value="Homeodomain-like"/>
    <property type="match status" value="1"/>
</dbReference>
<dbReference type="SUPFAM" id="SSF48498">
    <property type="entry name" value="Tetracyclin repressor-like, C-terminal domain"/>
    <property type="match status" value="1"/>
</dbReference>
<organism evidence="6 7">
    <name type="scientific">Sphingomonas paeninsulae</name>
    <dbReference type="NCBI Taxonomy" id="2319844"/>
    <lineage>
        <taxon>Bacteria</taxon>
        <taxon>Pseudomonadati</taxon>
        <taxon>Pseudomonadota</taxon>
        <taxon>Alphaproteobacteria</taxon>
        <taxon>Sphingomonadales</taxon>
        <taxon>Sphingomonadaceae</taxon>
        <taxon>Sphingomonas</taxon>
    </lineage>
</organism>
<evidence type="ECO:0000313" key="7">
    <source>
        <dbReference type="Proteomes" id="UP000276254"/>
    </source>
</evidence>
<dbReference type="EMBL" id="CP032828">
    <property type="protein sequence ID" value="AYJ85336.1"/>
    <property type="molecule type" value="Genomic_DNA"/>
</dbReference>
<proteinExistence type="predicted"/>
<evidence type="ECO:0000256" key="1">
    <source>
        <dbReference type="ARBA" id="ARBA00023015"/>
    </source>
</evidence>
<dbReference type="Pfam" id="PF00440">
    <property type="entry name" value="TetR_N"/>
    <property type="match status" value="1"/>
</dbReference>
<dbReference type="InterPro" id="IPR036271">
    <property type="entry name" value="Tet_transcr_reg_TetR-rel_C_sf"/>
</dbReference>
<dbReference type="GO" id="GO:0003700">
    <property type="term" value="F:DNA-binding transcription factor activity"/>
    <property type="evidence" value="ECO:0007669"/>
    <property type="project" value="TreeGrafter"/>
</dbReference>
<dbReference type="AlphaFoldDB" id="A0A494THL3"/>
<dbReference type="PRINTS" id="PR00455">
    <property type="entry name" value="HTHTETR"/>
</dbReference>
<name>A0A494THL3_SPHPE</name>
<dbReference type="InterPro" id="IPR009057">
    <property type="entry name" value="Homeodomain-like_sf"/>
</dbReference>
<evidence type="ECO:0000256" key="3">
    <source>
        <dbReference type="ARBA" id="ARBA00023163"/>
    </source>
</evidence>
<evidence type="ECO:0000256" key="4">
    <source>
        <dbReference type="PROSITE-ProRule" id="PRU00335"/>
    </source>
</evidence>
<dbReference type="Proteomes" id="UP000276254">
    <property type="component" value="Plasmid unnamed1"/>
</dbReference>
<dbReference type="PANTHER" id="PTHR30055">
    <property type="entry name" value="HTH-TYPE TRANSCRIPTIONAL REGULATOR RUTR"/>
    <property type="match status" value="1"/>
</dbReference>
<dbReference type="PANTHER" id="PTHR30055:SF234">
    <property type="entry name" value="HTH-TYPE TRANSCRIPTIONAL REGULATOR BETI"/>
    <property type="match status" value="1"/>
</dbReference>
<dbReference type="Gene3D" id="1.10.357.10">
    <property type="entry name" value="Tetracycline Repressor, domain 2"/>
    <property type="match status" value="1"/>
</dbReference>
<dbReference type="KEGG" id="spha:D3Y57_04800"/>
<dbReference type="PROSITE" id="PS50977">
    <property type="entry name" value="HTH_TETR_2"/>
    <property type="match status" value="1"/>
</dbReference>
<evidence type="ECO:0000256" key="2">
    <source>
        <dbReference type="ARBA" id="ARBA00023125"/>
    </source>
</evidence>
<dbReference type="InterPro" id="IPR050109">
    <property type="entry name" value="HTH-type_TetR-like_transc_reg"/>
</dbReference>
<keyword evidence="6" id="KW-0614">Plasmid</keyword>
<keyword evidence="7" id="KW-1185">Reference proteome</keyword>
<gene>
    <name evidence="6" type="ORF">D3Y57_04800</name>
</gene>
<reference evidence="6 7" key="1">
    <citation type="submission" date="2018-09" db="EMBL/GenBank/DDBJ databases">
        <title>Sphingomonas peninsula sp. nov., isolated from fildes peninsula, Antarctic soil.</title>
        <authorList>
            <person name="Yingchao G."/>
        </authorList>
    </citation>
    <scope>NUCLEOTIDE SEQUENCE [LARGE SCALE GENOMIC DNA]</scope>
    <source>
        <strain evidence="6 7">YZ-8</strain>
        <plasmid evidence="6 7">unnamed1</plasmid>
    </source>
</reference>
<feature type="domain" description="HTH tetR-type" evidence="5">
    <location>
        <begin position="18"/>
        <end position="78"/>
    </location>
</feature>
<dbReference type="OrthoDB" id="2356263at2"/>
<dbReference type="InterPro" id="IPR001647">
    <property type="entry name" value="HTH_TetR"/>
</dbReference>
<evidence type="ECO:0000313" key="6">
    <source>
        <dbReference type="EMBL" id="AYJ85336.1"/>
    </source>
</evidence>
<geneLocation type="plasmid" evidence="6">
    <name>unnamed1</name>
</geneLocation>
<keyword evidence="1" id="KW-0805">Transcription regulation</keyword>